<comment type="caution">
    <text evidence="2">The sequence shown here is derived from an EMBL/GenBank/DDBJ whole genome shotgun (WGS) entry which is preliminary data.</text>
</comment>
<reference evidence="2 3" key="1">
    <citation type="submission" date="2018-06" db="EMBL/GenBank/DDBJ databases">
        <title>Complete Genomes of Monosporascus.</title>
        <authorList>
            <person name="Robinson A.J."/>
            <person name="Natvig D.O."/>
        </authorList>
    </citation>
    <scope>NUCLEOTIDE SEQUENCE [LARGE SCALE GENOMIC DNA]</scope>
    <source>
        <strain evidence="2 3">CBS 609.92</strain>
    </source>
</reference>
<evidence type="ECO:0000313" key="2">
    <source>
        <dbReference type="EMBL" id="RYO92976.1"/>
    </source>
</evidence>
<name>A0ABY0HKR7_9PEZI</name>
<gene>
    <name evidence="2" type="ORF">DL762_001338</name>
</gene>
<dbReference type="Proteomes" id="UP000294003">
    <property type="component" value="Unassembled WGS sequence"/>
</dbReference>
<keyword evidence="3" id="KW-1185">Reference proteome</keyword>
<evidence type="ECO:0000313" key="3">
    <source>
        <dbReference type="Proteomes" id="UP000294003"/>
    </source>
</evidence>
<feature type="transmembrane region" description="Helical" evidence="1">
    <location>
        <begin position="262"/>
        <end position="282"/>
    </location>
</feature>
<evidence type="ECO:0000256" key="1">
    <source>
        <dbReference type="SAM" id="Phobius"/>
    </source>
</evidence>
<proteinExistence type="predicted"/>
<feature type="transmembrane region" description="Helical" evidence="1">
    <location>
        <begin position="42"/>
        <end position="63"/>
    </location>
</feature>
<protein>
    <submittedName>
        <fullName evidence="2">Uncharacterized protein</fullName>
    </submittedName>
</protein>
<feature type="transmembrane region" description="Helical" evidence="1">
    <location>
        <begin position="179"/>
        <end position="201"/>
    </location>
</feature>
<dbReference type="EMBL" id="QJNS01000022">
    <property type="protein sequence ID" value="RYO92976.1"/>
    <property type="molecule type" value="Genomic_DNA"/>
</dbReference>
<accession>A0ABY0HKR7</accession>
<sequence length="583" mass="64474">MPSINLDVGGGFVEISALAALFGDTTAESLILGSRGAAGLPLAAMSTFGSPFLIKACIAAFGLRSRVERSIEAGATQGGIAGISVTLSKKTPSGKGLPDATSMPLSTQYVYAFDGYTSAILRNCPSAEHGTPARIVHYVRGRQWAASRRQQNILDWLSICASLLKLAEAFAIWQYGSFILALLTMINWAWFFLSAILLQLAGLAREHSKYFDASEEKKIAKGYCYDYLAGDLPSVQFVAQHRKIMLSVPPNVREHIGWRMTWAFGALICTGTLVATYIFIGAQPKTATYVWLGFQVLWLVVRSVFFHIAQETDSIQQGVPKLVRERELRKYGFRILSLASGVSQYQTLLHPRMPYCYTEDIHDPIAIYRLVKTSEHLFNKTQIALNVRLEKFHGGQVTTDVEIKAVIGDTLLSSIAWLLGSPYTSMDLYDCCLVALEVGSRTVMIPSARVLSGHVKEVRQPRVDPEAGIVGEHTPRGAVNDGVDIGWVFWVPLDPDRWLYFVGDLNFIGRQRMEVLSSADVTKRLSMADLFVSLRDVRDVEEAVKKSRVVGRLLVDLLQEDDGTVFVQDMPPPYRQPPFPAGS</sequence>
<organism evidence="2 3">
    <name type="scientific">Monosporascus cannonballus</name>
    <dbReference type="NCBI Taxonomy" id="155416"/>
    <lineage>
        <taxon>Eukaryota</taxon>
        <taxon>Fungi</taxon>
        <taxon>Dikarya</taxon>
        <taxon>Ascomycota</taxon>
        <taxon>Pezizomycotina</taxon>
        <taxon>Sordariomycetes</taxon>
        <taxon>Xylariomycetidae</taxon>
        <taxon>Xylariales</taxon>
        <taxon>Xylariales incertae sedis</taxon>
        <taxon>Monosporascus</taxon>
    </lineage>
</organism>
<keyword evidence="1" id="KW-1133">Transmembrane helix</keyword>
<keyword evidence="1" id="KW-0472">Membrane</keyword>
<keyword evidence="1" id="KW-0812">Transmembrane</keyword>
<feature type="transmembrane region" description="Helical" evidence="1">
    <location>
        <begin position="288"/>
        <end position="308"/>
    </location>
</feature>